<accession>A0A167ZTA9</accession>
<keyword evidence="10" id="KW-1185">Reference proteome</keyword>
<dbReference type="InterPro" id="IPR055359">
    <property type="entry name" value="Nip7_N_euk"/>
</dbReference>
<dbReference type="SUPFAM" id="SSF88697">
    <property type="entry name" value="PUA domain-like"/>
    <property type="match status" value="1"/>
</dbReference>
<comment type="subunit">
    <text evidence="7">Interacts with pre-ribosome complex.</text>
</comment>
<comment type="function">
    <text evidence="6 7">Required for proper 27S pre-rRNA processing and 60S ribosome subunit assembly.</text>
</comment>
<dbReference type="FunFam" id="2.30.130.10:FF:000002">
    <property type="entry name" value="60S ribosome subunit biogenesis protein NIP7 homolog"/>
    <property type="match status" value="1"/>
</dbReference>
<dbReference type="Proteomes" id="UP000242877">
    <property type="component" value="Unassembled WGS sequence"/>
</dbReference>
<evidence type="ECO:0000256" key="5">
    <source>
        <dbReference type="ARBA" id="ARBA00023242"/>
    </source>
</evidence>
<dbReference type="GO" id="GO:0000463">
    <property type="term" value="P:maturation of LSU-rRNA from tricistronic rRNA transcript (SSU-rRNA, 5.8S rRNA, LSU-rRNA)"/>
    <property type="evidence" value="ECO:0007669"/>
    <property type="project" value="EnsemblFungi"/>
</dbReference>
<dbReference type="VEuPathDB" id="FungiDB:AAP_02534"/>
<gene>
    <name evidence="9" type="ORF">AAP_02534</name>
</gene>
<evidence type="ECO:0000313" key="9">
    <source>
        <dbReference type="EMBL" id="KZZ93068.1"/>
    </source>
</evidence>
<name>A0A167ZTA9_9EURO</name>
<dbReference type="InterPro" id="IPR036974">
    <property type="entry name" value="PUA_sf"/>
</dbReference>
<feature type="domain" description="PUA" evidence="8">
    <location>
        <begin position="103"/>
        <end position="178"/>
    </location>
</feature>
<dbReference type="CDD" id="cd21146">
    <property type="entry name" value="Nip7_N_euk"/>
    <property type="match status" value="1"/>
</dbReference>
<sequence>MRALSETETHTLFSKLANYTGRSLNHIIAPQATGEGENANDRHVFRLHQSRVYYVRESIANYATSISRHQLLSLGTCIGKFTKTGKFRLHITALDVIAPHARYKLWIKKNGEMPFLYGGHVVKAHVGRWSEDCPEHQGIVVLSMDDTPLGFGITAKSTAEARRLDPTGIAAFRQADIGEYLREEDTLFTTT</sequence>
<evidence type="ECO:0000313" key="10">
    <source>
        <dbReference type="Proteomes" id="UP000242877"/>
    </source>
</evidence>
<proteinExistence type="inferred from homology"/>
<dbReference type="GO" id="GO:0005730">
    <property type="term" value="C:nucleolus"/>
    <property type="evidence" value="ECO:0007669"/>
    <property type="project" value="UniProtKB-SubCell"/>
</dbReference>
<keyword evidence="5 7" id="KW-0539">Nucleus</keyword>
<dbReference type="GO" id="GO:0030687">
    <property type="term" value="C:preribosome, large subunit precursor"/>
    <property type="evidence" value="ECO:0007669"/>
    <property type="project" value="EnsemblFungi"/>
</dbReference>
<reference evidence="9 10" key="1">
    <citation type="journal article" date="2016" name="Genome Biol. Evol.">
        <title>Divergent and convergent evolution of fungal pathogenicity.</title>
        <authorList>
            <person name="Shang Y."/>
            <person name="Xiao G."/>
            <person name="Zheng P."/>
            <person name="Cen K."/>
            <person name="Zhan S."/>
            <person name="Wang C."/>
        </authorList>
    </citation>
    <scope>NUCLEOTIDE SEQUENCE [LARGE SCALE GENOMIC DNA]</scope>
    <source>
        <strain evidence="9 10">ARSEF 7405</strain>
    </source>
</reference>
<evidence type="ECO:0000259" key="8">
    <source>
        <dbReference type="SMART" id="SM00359"/>
    </source>
</evidence>
<dbReference type="InterPro" id="IPR016686">
    <property type="entry name" value="Ribosomal_synth_fac_NIP7"/>
</dbReference>
<dbReference type="InterPro" id="IPR015947">
    <property type="entry name" value="PUA-like_sf"/>
</dbReference>
<dbReference type="Pfam" id="PF17833">
    <property type="entry name" value="pre-PUA_NIP7"/>
    <property type="match status" value="1"/>
</dbReference>
<keyword evidence="4 7" id="KW-0694">RNA-binding</keyword>
<comment type="similarity">
    <text evidence="2 7">Belongs to the NIP7 family.</text>
</comment>
<comment type="caution">
    <text evidence="9">The sequence shown here is derived from an EMBL/GenBank/DDBJ whole genome shotgun (WGS) entry which is preliminary data.</text>
</comment>
<evidence type="ECO:0000256" key="4">
    <source>
        <dbReference type="ARBA" id="ARBA00022884"/>
    </source>
</evidence>
<dbReference type="Gene3D" id="3.10.450.220">
    <property type="match status" value="1"/>
</dbReference>
<organism evidence="9 10">
    <name type="scientific">Ascosphaera apis ARSEF 7405</name>
    <dbReference type="NCBI Taxonomy" id="392613"/>
    <lineage>
        <taxon>Eukaryota</taxon>
        <taxon>Fungi</taxon>
        <taxon>Dikarya</taxon>
        <taxon>Ascomycota</taxon>
        <taxon>Pezizomycotina</taxon>
        <taxon>Eurotiomycetes</taxon>
        <taxon>Eurotiomycetidae</taxon>
        <taxon>Onygenales</taxon>
        <taxon>Ascosphaeraceae</taxon>
        <taxon>Ascosphaera</taxon>
    </lineage>
</organism>
<dbReference type="CDD" id="cd21151">
    <property type="entry name" value="PUA_Nip7-like"/>
    <property type="match status" value="1"/>
</dbReference>
<dbReference type="GO" id="GO:1902626">
    <property type="term" value="P:assembly of large subunit precursor of preribosome"/>
    <property type="evidence" value="ECO:0007669"/>
    <property type="project" value="EnsemblFungi"/>
</dbReference>
<dbReference type="Gene3D" id="2.30.130.10">
    <property type="entry name" value="PUA domain"/>
    <property type="match status" value="1"/>
</dbReference>
<evidence type="ECO:0000256" key="1">
    <source>
        <dbReference type="ARBA" id="ARBA00004604"/>
    </source>
</evidence>
<dbReference type="InterPro" id="IPR040598">
    <property type="entry name" value="NIP7_N"/>
</dbReference>
<dbReference type="SMART" id="SM00359">
    <property type="entry name" value="PUA"/>
    <property type="match status" value="1"/>
</dbReference>
<evidence type="ECO:0000256" key="3">
    <source>
        <dbReference type="ARBA" id="ARBA00022517"/>
    </source>
</evidence>
<dbReference type="SUPFAM" id="SSF88802">
    <property type="entry name" value="Pre-PUA domain"/>
    <property type="match status" value="1"/>
</dbReference>
<dbReference type="GO" id="GO:0005737">
    <property type="term" value="C:cytoplasm"/>
    <property type="evidence" value="ECO:0007669"/>
    <property type="project" value="EnsemblFungi"/>
</dbReference>
<dbReference type="OrthoDB" id="27490at2759"/>
<evidence type="ECO:0000256" key="2">
    <source>
        <dbReference type="ARBA" id="ARBA00009895"/>
    </source>
</evidence>
<dbReference type="PIRSF" id="PIRSF017190">
    <property type="entry name" value="Rbsml_synth_fac_NIP7"/>
    <property type="match status" value="1"/>
</dbReference>
<dbReference type="FunFam" id="3.10.450.220:FF:000001">
    <property type="entry name" value="60S ribosome subunit biogenesis protein NIP7 homolog"/>
    <property type="match status" value="1"/>
</dbReference>
<evidence type="ECO:0000256" key="7">
    <source>
        <dbReference type="PIRNR" id="PIRNR017190"/>
    </source>
</evidence>
<dbReference type="GO" id="GO:0003723">
    <property type="term" value="F:RNA binding"/>
    <property type="evidence" value="ECO:0007669"/>
    <property type="project" value="UniProtKB-KW"/>
</dbReference>
<dbReference type="AlphaFoldDB" id="A0A167ZTA9"/>
<dbReference type="PROSITE" id="PS50890">
    <property type="entry name" value="PUA"/>
    <property type="match status" value="1"/>
</dbReference>
<dbReference type="Pfam" id="PF03657">
    <property type="entry name" value="UPF0113"/>
    <property type="match status" value="1"/>
</dbReference>
<protein>
    <recommendedName>
        <fullName evidence="7">60S ribosome subunit biogenesis protein NIP7</fullName>
    </recommendedName>
</protein>
<keyword evidence="3 7" id="KW-0690">Ribosome biogenesis</keyword>
<comment type="subcellular location">
    <subcellularLocation>
        <location evidence="1">Nucleus</location>
        <location evidence="1">Nucleolus</location>
    </subcellularLocation>
</comment>
<dbReference type="InterPro" id="IPR002478">
    <property type="entry name" value="PUA"/>
</dbReference>
<dbReference type="EMBL" id="AZGZ01000009">
    <property type="protein sequence ID" value="KZZ93068.1"/>
    <property type="molecule type" value="Genomic_DNA"/>
</dbReference>
<evidence type="ECO:0000256" key="6">
    <source>
        <dbReference type="ARBA" id="ARBA00054591"/>
    </source>
</evidence>
<dbReference type="InterPro" id="IPR005155">
    <property type="entry name" value="UPF0113_PUA"/>
</dbReference>